<accession>A0A4P9XNF6</accession>
<dbReference type="EMBL" id="KZ992711">
    <property type="protein sequence ID" value="RKP07493.1"/>
    <property type="molecule type" value="Genomic_DNA"/>
</dbReference>
<protein>
    <submittedName>
        <fullName evidence="1">Uncharacterized protein</fullName>
    </submittedName>
</protein>
<keyword evidence="2" id="KW-1185">Reference proteome</keyword>
<proteinExistence type="predicted"/>
<name>A0A4P9XNF6_9FUNG</name>
<evidence type="ECO:0000313" key="1">
    <source>
        <dbReference type="EMBL" id="RKP07493.1"/>
    </source>
</evidence>
<gene>
    <name evidence="1" type="ORF">THASP1DRAFT_24365</name>
</gene>
<organism evidence="1 2">
    <name type="scientific">Thamnocephalis sphaerospora</name>
    <dbReference type="NCBI Taxonomy" id="78915"/>
    <lineage>
        <taxon>Eukaryota</taxon>
        <taxon>Fungi</taxon>
        <taxon>Fungi incertae sedis</taxon>
        <taxon>Zoopagomycota</taxon>
        <taxon>Zoopagomycotina</taxon>
        <taxon>Zoopagomycetes</taxon>
        <taxon>Zoopagales</taxon>
        <taxon>Sigmoideomycetaceae</taxon>
        <taxon>Thamnocephalis</taxon>
    </lineage>
</organism>
<dbReference type="Proteomes" id="UP000271241">
    <property type="component" value="Unassembled WGS sequence"/>
</dbReference>
<evidence type="ECO:0000313" key="2">
    <source>
        <dbReference type="Proteomes" id="UP000271241"/>
    </source>
</evidence>
<reference evidence="2" key="1">
    <citation type="journal article" date="2018" name="Nat. Microbiol.">
        <title>Leveraging single-cell genomics to expand the fungal tree of life.</title>
        <authorList>
            <person name="Ahrendt S.R."/>
            <person name="Quandt C.A."/>
            <person name="Ciobanu D."/>
            <person name="Clum A."/>
            <person name="Salamov A."/>
            <person name="Andreopoulos B."/>
            <person name="Cheng J.F."/>
            <person name="Woyke T."/>
            <person name="Pelin A."/>
            <person name="Henrissat B."/>
            <person name="Reynolds N.K."/>
            <person name="Benny G.L."/>
            <person name="Smith M.E."/>
            <person name="James T.Y."/>
            <person name="Grigoriev I.V."/>
        </authorList>
    </citation>
    <scope>NUCLEOTIDE SEQUENCE [LARGE SCALE GENOMIC DNA]</scope>
    <source>
        <strain evidence="2">RSA 1356</strain>
    </source>
</reference>
<dbReference type="AlphaFoldDB" id="A0A4P9XNF6"/>
<sequence>MDALVITSIAGRVVTLTAAGHVHLHVRMLLDVEVRRNVQVQRARARAKGSTEDVFTAPLLPRAPAGTSGWGACPTSCPYARPAWRRKRLGAKRSCFAAEEEEVLKAHVCPPPDRHAASRSSHLPIVHRLKTDGDSAALIAPWKVRSRWAG</sequence>